<evidence type="ECO:0000256" key="3">
    <source>
        <dbReference type="ARBA" id="ARBA00022679"/>
    </source>
</evidence>
<dbReference type="GO" id="GO:0000278">
    <property type="term" value="P:mitotic cell cycle"/>
    <property type="evidence" value="ECO:0007669"/>
    <property type="project" value="TreeGrafter"/>
</dbReference>
<evidence type="ECO:0000256" key="2">
    <source>
        <dbReference type="ARBA" id="ARBA00022527"/>
    </source>
</evidence>
<dbReference type="InterPro" id="IPR017441">
    <property type="entry name" value="Protein_kinase_ATP_BS"/>
</dbReference>
<dbReference type="InterPro" id="IPR024604">
    <property type="entry name" value="GSG2_C"/>
</dbReference>
<feature type="domain" description="Protein kinase" evidence="10">
    <location>
        <begin position="376"/>
        <end position="710"/>
    </location>
</feature>
<keyword evidence="5" id="KW-0418">Kinase</keyword>
<evidence type="ECO:0000313" key="12">
    <source>
        <dbReference type="EMBL" id="VDK85246.1"/>
    </source>
</evidence>
<evidence type="ECO:0000256" key="5">
    <source>
        <dbReference type="ARBA" id="ARBA00022777"/>
    </source>
</evidence>
<dbReference type="Pfam" id="PF12330">
    <property type="entry name" value="Haspin_kinase"/>
    <property type="match status" value="1"/>
</dbReference>
<keyword evidence="13" id="KW-1185">Reference proteome</keyword>
<evidence type="ECO:0000313" key="14">
    <source>
        <dbReference type="WBParaSite" id="nOo.2.0.1.t07177-RA"/>
    </source>
</evidence>
<dbReference type="GO" id="GO:0005524">
    <property type="term" value="F:ATP binding"/>
    <property type="evidence" value="ECO:0007669"/>
    <property type="project" value="UniProtKB-UniRule"/>
</dbReference>
<evidence type="ECO:0000256" key="1">
    <source>
        <dbReference type="ARBA" id="ARBA00012513"/>
    </source>
</evidence>
<dbReference type="SMART" id="SM01331">
    <property type="entry name" value="DUF3635"/>
    <property type="match status" value="1"/>
</dbReference>
<dbReference type="WBParaSite" id="nOo.2.0.1.t07178-RA">
    <property type="protein sequence ID" value="nOo.2.0.1.t07178-RA"/>
    <property type="gene ID" value="nOo.2.0.1.g07178"/>
</dbReference>
<evidence type="ECO:0000313" key="15">
    <source>
        <dbReference type="WBParaSite" id="nOo.2.0.1.t07178-RA"/>
    </source>
</evidence>
<dbReference type="SMART" id="SM00220">
    <property type="entry name" value="S_TKc"/>
    <property type="match status" value="1"/>
</dbReference>
<dbReference type="GO" id="GO:0005634">
    <property type="term" value="C:nucleus"/>
    <property type="evidence" value="ECO:0007669"/>
    <property type="project" value="TreeGrafter"/>
</dbReference>
<dbReference type="PROSITE" id="PS00107">
    <property type="entry name" value="PROTEIN_KINASE_ATP"/>
    <property type="match status" value="1"/>
</dbReference>
<organism evidence="14">
    <name type="scientific">Onchocerca ochengi</name>
    <name type="common">Filarial nematode worm</name>
    <dbReference type="NCBI Taxonomy" id="42157"/>
    <lineage>
        <taxon>Eukaryota</taxon>
        <taxon>Metazoa</taxon>
        <taxon>Ecdysozoa</taxon>
        <taxon>Nematoda</taxon>
        <taxon>Chromadorea</taxon>
        <taxon>Rhabditida</taxon>
        <taxon>Spirurina</taxon>
        <taxon>Spiruromorpha</taxon>
        <taxon>Filarioidea</taxon>
        <taxon>Onchocercidae</taxon>
        <taxon>Onchocerca</taxon>
    </lineage>
</organism>
<keyword evidence="6 9" id="KW-0067">ATP-binding</keyword>
<evidence type="ECO:0000256" key="7">
    <source>
        <dbReference type="ARBA" id="ARBA00047899"/>
    </source>
</evidence>
<evidence type="ECO:0000259" key="10">
    <source>
        <dbReference type="PROSITE" id="PS50011"/>
    </source>
</evidence>
<comment type="catalytic activity">
    <reaction evidence="7">
        <text>L-threonyl-[protein] + ATP = O-phospho-L-threonyl-[protein] + ADP + H(+)</text>
        <dbReference type="Rhea" id="RHEA:46608"/>
        <dbReference type="Rhea" id="RHEA-COMP:11060"/>
        <dbReference type="Rhea" id="RHEA-COMP:11605"/>
        <dbReference type="ChEBI" id="CHEBI:15378"/>
        <dbReference type="ChEBI" id="CHEBI:30013"/>
        <dbReference type="ChEBI" id="CHEBI:30616"/>
        <dbReference type="ChEBI" id="CHEBI:61977"/>
        <dbReference type="ChEBI" id="CHEBI:456216"/>
        <dbReference type="EC" id="2.7.11.1"/>
    </reaction>
</comment>
<dbReference type="PANTHER" id="PTHR24419:SF18">
    <property type="entry name" value="SERINE_THREONINE-PROTEIN KINASE HASPIN"/>
    <property type="match status" value="1"/>
</dbReference>
<dbReference type="Gene3D" id="1.10.510.10">
    <property type="entry name" value="Transferase(Phosphotransferase) domain 1"/>
    <property type="match status" value="1"/>
</dbReference>
<gene>
    <name evidence="11" type="ORF">NOO_LOCUS7177</name>
    <name evidence="12" type="ORF">NOO_LOCUS7178</name>
</gene>
<dbReference type="Gene3D" id="3.30.200.20">
    <property type="entry name" value="Phosphorylase Kinase, domain 1"/>
    <property type="match status" value="1"/>
</dbReference>
<proteinExistence type="predicted"/>
<evidence type="ECO:0000256" key="6">
    <source>
        <dbReference type="ARBA" id="ARBA00022840"/>
    </source>
</evidence>
<keyword evidence="3" id="KW-0808">Transferase</keyword>
<dbReference type="AlphaFoldDB" id="A0A182EGF5"/>
<dbReference type="InterPro" id="IPR011009">
    <property type="entry name" value="Kinase-like_dom_sf"/>
</dbReference>
<keyword evidence="4 9" id="KW-0547">Nucleotide-binding</keyword>
<name>A0A182EGF5_ONCOC</name>
<sequence>MVRRRFVSKGNATFVDGLDKTVLKEFAGQDSLFRRTAMFANILNDVLSQKRDSLQSDLCKMKKKEGRRRAKPIDRTNITTEELEYQRLLTEIKEAEEYELVVERDSNSNLCRDGLSKMTISQVQSETSKFFSSFLQASSKIAGCEKAHSKEEQENEVAKANFDKSRHSTDLSLEKSRNVNQLDIAGSPLIFIVHPSEPTTSTPLQASRSTCTSRLHQDMFKFDDDAQLSPIILNKKDVVCDINEKAASTICSRSDGNEEVKRKSSIETIDCKRSASEAMILTTLQKSSPQLTILNSPGHWGFQNEEYKYENVTTSEYGDRSLSLYDGTGENKPFYLNGFPWTARYAKNRDYKQELFHLCTQKSIQPWRLRKTILDLSNPIKLGEGTFGEVFRVNYKGEIVALKVIPIGGTKMVNGDKQKSFRDIAAELIVSKELSDLKQTEDGYSTQGFIHLTGAVVVKGSYPKSLIIAWEQYDKRMKSENDHPCIFNSSQHFLLLAFEDGGTDLEKYVIANVLQAYSIIYQVLLAISVAEYRLSFEHRDLHCGNILIRNVQSDAVVKTDYNGTEISICTYGVEVKIIDFTLSRMSKDGRNDNPDDEWIPGTSTIFFDLAKDDELFAGEDCLQYEIYRAMRMVNKNNWFPFCSMTNVLWLIYLVRYLYDSMDEKNTGSPSERKDFIYHFKDLHRYASLSEWLAEKASKRNDFIVVVKENH</sequence>
<dbReference type="WBParaSite" id="nOo.2.0.1.t07177-RA">
    <property type="protein sequence ID" value="nOo.2.0.1.t07177-RA"/>
    <property type="gene ID" value="nOo.2.0.1.g07177"/>
</dbReference>
<dbReference type="GO" id="GO:0072354">
    <property type="term" value="F:histone H3T3 kinase activity"/>
    <property type="evidence" value="ECO:0007669"/>
    <property type="project" value="TreeGrafter"/>
</dbReference>
<dbReference type="GO" id="GO:0005737">
    <property type="term" value="C:cytoplasm"/>
    <property type="evidence" value="ECO:0007669"/>
    <property type="project" value="TreeGrafter"/>
</dbReference>
<dbReference type="EC" id="2.7.11.1" evidence="1"/>
<evidence type="ECO:0000313" key="13">
    <source>
        <dbReference type="Proteomes" id="UP000271087"/>
    </source>
</evidence>
<dbReference type="OrthoDB" id="21018at2759"/>
<dbReference type="STRING" id="42157.A0A182EGF5"/>
<dbReference type="GO" id="GO:0035556">
    <property type="term" value="P:intracellular signal transduction"/>
    <property type="evidence" value="ECO:0007669"/>
    <property type="project" value="TreeGrafter"/>
</dbReference>
<dbReference type="PROSITE" id="PS50011">
    <property type="entry name" value="PROTEIN_KINASE_DOM"/>
    <property type="match status" value="1"/>
</dbReference>
<dbReference type="InterPro" id="IPR000719">
    <property type="entry name" value="Prot_kinase_dom"/>
</dbReference>
<evidence type="ECO:0000256" key="4">
    <source>
        <dbReference type="ARBA" id="ARBA00022741"/>
    </source>
</evidence>
<dbReference type="EMBL" id="UYRW01002458">
    <property type="protein sequence ID" value="VDK85244.1"/>
    <property type="molecule type" value="Genomic_DNA"/>
</dbReference>
<dbReference type="SUPFAM" id="SSF56112">
    <property type="entry name" value="Protein kinase-like (PK-like)"/>
    <property type="match status" value="1"/>
</dbReference>
<evidence type="ECO:0000256" key="8">
    <source>
        <dbReference type="ARBA" id="ARBA00048679"/>
    </source>
</evidence>
<reference evidence="14 15" key="1">
    <citation type="submission" date="2016-06" db="UniProtKB">
        <authorList>
            <consortium name="WormBaseParasite"/>
        </authorList>
    </citation>
    <scope>IDENTIFICATION</scope>
</reference>
<evidence type="ECO:0000256" key="9">
    <source>
        <dbReference type="PROSITE-ProRule" id="PRU10141"/>
    </source>
</evidence>
<protein>
    <recommendedName>
        <fullName evidence="1">non-specific serine/threonine protein kinase</fullName>
        <ecNumber evidence="1">2.7.11.1</ecNumber>
    </recommendedName>
</protein>
<comment type="catalytic activity">
    <reaction evidence="8">
        <text>L-seryl-[protein] + ATP = O-phospho-L-seryl-[protein] + ADP + H(+)</text>
        <dbReference type="Rhea" id="RHEA:17989"/>
        <dbReference type="Rhea" id="RHEA-COMP:9863"/>
        <dbReference type="Rhea" id="RHEA-COMP:11604"/>
        <dbReference type="ChEBI" id="CHEBI:15378"/>
        <dbReference type="ChEBI" id="CHEBI:29999"/>
        <dbReference type="ChEBI" id="CHEBI:30616"/>
        <dbReference type="ChEBI" id="CHEBI:83421"/>
        <dbReference type="ChEBI" id="CHEBI:456216"/>
        <dbReference type="EC" id="2.7.11.1"/>
    </reaction>
</comment>
<feature type="binding site" evidence="9">
    <location>
        <position position="403"/>
    </location>
    <ligand>
        <name>ATP</name>
        <dbReference type="ChEBI" id="CHEBI:30616"/>
    </ligand>
</feature>
<dbReference type="EMBL" id="UYRW01002459">
    <property type="protein sequence ID" value="VDK85246.1"/>
    <property type="molecule type" value="Genomic_DNA"/>
</dbReference>
<keyword evidence="2" id="KW-0723">Serine/threonine-protein kinase</keyword>
<accession>A0A182EGF5</accession>
<dbReference type="PANTHER" id="PTHR24419">
    <property type="entry name" value="INTERLEUKIN-1 RECEPTOR-ASSOCIATED KINASE"/>
    <property type="match status" value="1"/>
</dbReference>
<reference evidence="11 13" key="2">
    <citation type="submission" date="2018-08" db="EMBL/GenBank/DDBJ databases">
        <authorList>
            <person name="Laetsch R D."/>
            <person name="Stevens L."/>
            <person name="Kumar S."/>
            <person name="Blaxter L. M."/>
        </authorList>
    </citation>
    <scope>NUCLEOTIDE SEQUENCE [LARGE SCALE GENOMIC DNA]</scope>
</reference>
<dbReference type="Proteomes" id="UP000271087">
    <property type="component" value="Unassembled WGS sequence"/>
</dbReference>
<evidence type="ECO:0000313" key="11">
    <source>
        <dbReference type="EMBL" id="VDK85244.1"/>
    </source>
</evidence>